<evidence type="ECO:0000256" key="1">
    <source>
        <dbReference type="SAM" id="Phobius"/>
    </source>
</evidence>
<gene>
    <name evidence="3" type="ORF">SAMN04488069_102462</name>
</gene>
<dbReference type="RefSeq" id="WP_092738296.1">
    <property type="nucleotide sequence ID" value="NZ_FNOV01000002.1"/>
</dbReference>
<protein>
    <recommendedName>
        <fullName evidence="2">DUF3885 domain-containing protein</fullName>
    </recommendedName>
</protein>
<dbReference type="Pfam" id="PF13021">
    <property type="entry name" value="DUF3885"/>
    <property type="match status" value="1"/>
</dbReference>
<reference evidence="4" key="1">
    <citation type="submission" date="2016-10" db="EMBL/GenBank/DDBJ databases">
        <authorList>
            <person name="Varghese N."/>
            <person name="Submissions S."/>
        </authorList>
    </citation>
    <scope>NUCLEOTIDE SEQUENCE [LARGE SCALE GENOMIC DNA]</scope>
    <source>
        <strain evidence="4">CGMCC 1.8975</strain>
    </source>
</reference>
<name>A0A1H3DR20_9BACT</name>
<dbReference type="AlphaFoldDB" id="A0A1H3DR20"/>
<proteinExistence type="predicted"/>
<keyword evidence="1" id="KW-1133">Transmembrane helix</keyword>
<feature type="domain" description="DUF3885" evidence="2">
    <location>
        <begin position="51"/>
        <end position="223"/>
    </location>
</feature>
<keyword evidence="1" id="KW-0472">Membrane</keyword>
<dbReference type="Proteomes" id="UP000199249">
    <property type="component" value="Unassembled WGS sequence"/>
</dbReference>
<dbReference type="OrthoDB" id="8783685at2"/>
<dbReference type="InterPro" id="IPR024976">
    <property type="entry name" value="DUF3885"/>
</dbReference>
<keyword evidence="4" id="KW-1185">Reference proteome</keyword>
<accession>A0A1H3DR20</accession>
<keyword evidence="1" id="KW-0812">Transmembrane</keyword>
<feature type="transmembrane region" description="Helical" evidence="1">
    <location>
        <begin position="12"/>
        <end position="32"/>
    </location>
</feature>
<evidence type="ECO:0000313" key="3">
    <source>
        <dbReference type="EMBL" id="SDX68963.1"/>
    </source>
</evidence>
<evidence type="ECO:0000313" key="4">
    <source>
        <dbReference type="Proteomes" id="UP000199249"/>
    </source>
</evidence>
<sequence>MINEGFLRIEGGLAKLALSLTLMLAVIVTDLMTAEQFNNFWKSTYPDTTLIQHHFRHDFADRWFRIHSLPESKRYAEDDNEWSILLDRQNEIISDILNGHSNFLLVTGGHTSEGYTELHPIDEVNSIKEFAFISLDPIDLNKISPDEYDQGQFYTPMFSDQIWQAKKFDNLLKDIAEDNLRAFFISVDKELIIAPYDGGVDFILKDTKTRNFYKQKYSGWLSGRQDGL</sequence>
<organism evidence="3 4">
    <name type="scientific">Hymenobacter psychrophilus</name>
    <dbReference type="NCBI Taxonomy" id="651662"/>
    <lineage>
        <taxon>Bacteria</taxon>
        <taxon>Pseudomonadati</taxon>
        <taxon>Bacteroidota</taxon>
        <taxon>Cytophagia</taxon>
        <taxon>Cytophagales</taxon>
        <taxon>Hymenobacteraceae</taxon>
        <taxon>Hymenobacter</taxon>
    </lineage>
</organism>
<evidence type="ECO:0000259" key="2">
    <source>
        <dbReference type="Pfam" id="PF13021"/>
    </source>
</evidence>
<dbReference type="EMBL" id="FNOV01000002">
    <property type="protein sequence ID" value="SDX68963.1"/>
    <property type="molecule type" value="Genomic_DNA"/>
</dbReference>